<feature type="compositionally biased region" description="Basic and acidic residues" evidence="1">
    <location>
        <begin position="245"/>
        <end position="258"/>
    </location>
</feature>
<dbReference type="Proteomes" id="UP000631114">
    <property type="component" value="Unassembled WGS sequence"/>
</dbReference>
<feature type="region of interest" description="Disordered" evidence="1">
    <location>
        <begin position="245"/>
        <end position="310"/>
    </location>
</feature>
<evidence type="ECO:0000313" key="3">
    <source>
        <dbReference type="Proteomes" id="UP000631114"/>
    </source>
</evidence>
<feature type="compositionally biased region" description="Polar residues" evidence="1">
    <location>
        <begin position="266"/>
        <end position="310"/>
    </location>
</feature>
<protein>
    <submittedName>
        <fullName evidence="2">Uncharacterized protein</fullName>
    </submittedName>
</protein>
<dbReference type="EMBL" id="JADFTS010000007">
    <property type="protein sequence ID" value="KAF9595749.1"/>
    <property type="molecule type" value="Genomic_DNA"/>
</dbReference>
<dbReference type="PANTHER" id="PTHR36486">
    <property type="entry name" value="OS01G0977800 PROTEIN"/>
    <property type="match status" value="1"/>
</dbReference>
<keyword evidence="3" id="KW-1185">Reference proteome</keyword>
<evidence type="ECO:0000256" key="1">
    <source>
        <dbReference type="SAM" id="MobiDB-lite"/>
    </source>
</evidence>
<dbReference type="PANTHER" id="PTHR36486:SF2">
    <property type="entry name" value="OS01G0977800 PROTEIN"/>
    <property type="match status" value="1"/>
</dbReference>
<dbReference type="OrthoDB" id="1746176at2759"/>
<comment type="caution">
    <text evidence="2">The sequence shown here is derived from an EMBL/GenBank/DDBJ whole genome shotgun (WGS) entry which is preliminary data.</text>
</comment>
<proteinExistence type="predicted"/>
<gene>
    <name evidence="2" type="ORF">IFM89_003491</name>
</gene>
<dbReference type="InterPro" id="IPR053057">
    <property type="entry name" value="XLG_GTP-binding"/>
</dbReference>
<organism evidence="2 3">
    <name type="scientific">Coptis chinensis</name>
    <dbReference type="NCBI Taxonomy" id="261450"/>
    <lineage>
        <taxon>Eukaryota</taxon>
        <taxon>Viridiplantae</taxon>
        <taxon>Streptophyta</taxon>
        <taxon>Embryophyta</taxon>
        <taxon>Tracheophyta</taxon>
        <taxon>Spermatophyta</taxon>
        <taxon>Magnoliopsida</taxon>
        <taxon>Ranunculales</taxon>
        <taxon>Ranunculaceae</taxon>
        <taxon>Coptidoideae</taxon>
        <taxon>Coptis</taxon>
    </lineage>
</organism>
<accession>A0A835LLC7</accession>
<dbReference type="AlphaFoldDB" id="A0A835LLC7"/>
<evidence type="ECO:0000313" key="2">
    <source>
        <dbReference type="EMBL" id="KAF9595749.1"/>
    </source>
</evidence>
<name>A0A835LLC7_9MAGN</name>
<sequence length="310" mass="34912">MGELATLAKARKELEDLYLGVPDESVNLTFQDFAELKQQHDAGDKKKLNMSPIDEITMKEGLSMGKSPSLDFSKAIHGTRVRQHLVEEEKGRHVSPRGRNHVHHHAVEDIRHAHAVMPQDQKRNMHMEMRSNIDNSLAYDDDISGMSVISRVTHHERGRRRPGIPHSNICTMCSTYIYISRNRCLVCGRVYCRHCVGVGMGEMTEGRKCVECLGRRFSQRYIHRAGSIGCCAGYPSLVKQQELKWAEKGPRRSGERGGYRNGGTSGMISRSRSPMTPRTPTRAQNSSSPNSFAMSTQFSPYSSTNPHIPY</sequence>
<reference evidence="2 3" key="1">
    <citation type="submission" date="2020-10" db="EMBL/GenBank/DDBJ databases">
        <title>The Coptis chinensis genome and diversification of protoberbering-type alkaloids.</title>
        <authorList>
            <person name="Wang B."/>
            <person name="Shu S."/>
            <person name="Song C."/>
            <person name="Liu Y."/>
        </authorList>
    </citation>
    <scope>NUCLEOTIDE SEQUENCE [LARGE SCALE GENOMIC DNA]</scope>
    <source>
        <strain evidence="2">HL-2020</strain>
        <tissue evidence="2">Leaf</tissue>
    </source>
</reference>